<dbReference type="GO" id="GO:0006508">
    <property type="term" value="P:proteolysis"/>
    <property type="evidence" value="ECO:0007669"/>
    <property type="project" value="UniProtKB-KW"/>
</dbReference>
<dbReference type="InterPro" id="IPR004176">
    <property type="entry name" value="Clp_R_N"/>
</dbReference>
<dbReference type="InterPro" id="IPR036628">
    <property type="entry name" value="Clp_N_dom_sf"/>
</dbReference>
<gene>
    <name evidence="3" type="ORF">ACH429_25390</name>
</gene>
<feature type="region of interest" description="Disordered" evidence="1">
    <location>
        <begin position="175"/>
        <end position="200"/>
    </location>
</feature>
<dbReference type="Pfam" id="PF02861">
    <property type="entry name" value="Clp_N"/>
    <property type="match status" value="1"/>
</dbReference>
<proteinExistence type="predicted"/>
<name>A0ABW7UXU4_9ACTN</name>
<evidence type="ECO:0000313" key="3">
    <source>
        <dbReference type="EMBL" id="MFI1967414.1"/>
    </source>
</evidence>
<accession>A0ABW7UXU4</accession>
<keyword evidence="4" id="KW-1185">Reference proteome</keyword>
<keyword evidence="3" id="KW-0378">Hydrolase</keyword>
<dbReference type="EMBL" id="JBIRWE010000019">
    <property type="protein sequence ID" value="MFI1967414.1"/>
    <property type="molecule type" value="Genomic_DNA"/>
</dbReference>
<keyword evidence="3" id="KW-0645">Protease</keyword>
<dbReference type="GO" id="GO:0008233">
    <property type="term" value="F:peptidase activity"/>
    <property type="evidence" value="ECO:0007669"/>
    <property type="project" value="UniProtKB-KW"/>
</dbReference>
<dbReference type="SUPFAM" id="SSF81923">
    <property type="entry name" value="Double Clp-N motif"/>
    <property type="match status" value="1"/>
</dbReference>
<dbReference type="RefSeq" id="WP_055474159.1">
    <property type="nucleotide sequence ID" value="NZ_JBIRWE010000019.1"/>
</dbReference>
<evidence type="ECO:0000256" key="1">
    <source>
        <dbReference type="SAM" id="MobiDB-lite"/>
    </source>
</evidence>
<sequence length="200" mass="21158">MQNRTPPPGFTGPADPGADARLSAELASVVSGARRRAVRDADRQIDTAHLLHGLLEADPAVHTAFESGAQVVRLFGYLAQRSIGYGLQWHGKVEDSGAVPLVRGVREEGERGGELSRMPGWSPTAEGALESAWERARARGAECAEGLDLLAALVADPECRAAEVLQRAGVDRELLSVRLDGPPPPEPARQASPPVRGHSG</sequence>
<reference evidence="3 4" key="1">
    <citation type="submission" date="2024-10" db="EMBL/GenBank/DDBJ databases">
        <title>The Natural Products Discovery Center: Release of the First 8490 Sequenced Strains for Exploring Actinobacteria Biosynthetic Diversity.</title>
        <authorList>
            <person name="Kalkreuter E."/>
            <person name="Kautsar S.A."/>
            <person name="Yang D."/>
            <person name="Bader C.D."/>
            <person name="Teijaro C.N."/>
            <person name="Fluegel L."/>
            <person name="Davis C.M."/>
            <person name="Simpson J.R."/>
            <person name="Lauterbach L."/>
            <person name="Steele A.D."/>
            <person name="Gui C."/>
            <person name="Meng S."/>
            <person name="Li G."/>
            <person name="Viehrig K."/>
            <person name="Ye F."/>
            <person name="Su P."/>
            <person name="Kiefer A.F."/>
            <person name="Nichols A."/>
            <person name="Cepeda A.J."/>
            <person name="Yan W."/>
            <person name="Fan B."/>
            <person name="Jiang Y."/>
            <person name="Adhikari A."/>
            <person name="Zheng C.-J."/>
            <person name="Schuster L."/>
            <person name="Cowan T.M."/>
            <person name="Smanski M.J."/>
            <person name="Chevrette M.G."/>
            <person name="De Carvalho L.P.S."/>
            <person name="Shen B."/>
        </authorList>
    </citation>
    <scope>NUCLEOTIDE SEQUENCE [LARGE SCALE GENOMIC DNA]</scope>
    <source>
        <strain evidence="3 4">NPDC020327</strain>
    </source>
</reference>
<comment type="caution">
    <text evidence="3">The sequence shown here is derived from an EMBL/GenBank/DDBJ whole genome shotgun (WGS) entry which is preliminary data.</text>
</comment>
<feature type="domain" description="Clp R" evidence="2">
    <location>
        <begin position="122"/>
        <end position="180"/>
    </location>
</feature>
<dbReference type="Gene3D" id="1.10.1780.10">
    <property type="entry name" value="Clp, N-terminal domain"/>
    <property type="match status" value="1"/>
</dbReference>
<evidence type="ECO:0000313" key="4">
    <source>
        <dbReference type="Proteomes" id="UP001611548"/>
    </source>
</evidence>
<protein>
    <submittedName>
        <fullName evidence="3">Clp protease N-terminal domain-containing protein</fullName>
    </submittedName>
</protein>
<dbReference type="Proteomes" id="UP001611548">
    <property type="component" value="Unassembled WGS sequence"/>
</dbReference>
<organism evidence="3 4">
    <name type="scientific">Streptomyces pathocidini</name>
    <dbReference type="NCBI Taxonomy" id="1650571"/>
    <lineage>
        <taxon>Bacteria</taxon>
        <taxon>Bacillati</taxon>
        <taxon>Actinomycetota</taxon>
        <taxon>Actinomycetes</taxon>
        <taxon>Kitasatosporales</taxon>
        <taxon>Streptomycetaceae</taxon>
        <taxon>Streptomyces</taxon>
    </lineage>
</organism>
<evidence type="ECO:0000259" key="2">
    <source>
        <dbReference type="Pfam" id="PF02861"/>
    </source>
</evidence>